<sequence length="277" mass="29041">MDDLEHELARLLAESVEDLRPPVAVMVAEANRRGRRLLLRRRLKIAGAVAAVGALALAGTVLGLPEHPAGPATATRTQAPTPAPAQVSATAGAPDAAALERAMQKALVELIGPRAAVTSDPLGDEIRPDPRLDAALWVRYDDGDGAVTVAVELHGPASTATGPSCGARADAGPETGYTCRTEPAGPGTLVTEILSPPATGWTTYRIWYAGPDGTRVAVSVHNGTLHEPADPTLSGRLTRTNPPLDLATWQWIAQNYRWQSLAEGAMDRRTATGRDGP</sequence>
<protein>
    <submittedName>
        <fullName evidence="3">Uncharacterized protein</fullName>
    </submittedName>
</protein>
<evidence type="ECO:0000313" key="3">
    <source>
        <dbReference type="EMBL" id="GHH83256.1"/>
    </source>
</evidence>
<gene>
    <name evidence="3" type="ORF">GCM10018781_69930</name>
</gene>
<evidence type="ECO:0000256" key="2">
    <source>
        <dbReference type="SAM" id="Phobius"/>
    </source>
</evidence>
<dbReference type="Proteomes" id="UP000617734">
    <property type="component" value="Unassembled WGS sequence"/>
</dbReference>
<feature type="transmembrane region" description="Helical" evidence="2">
    <location>
        <begin position="43"/>
        <end position="64"/>
    </location>
</feature>
<evidence type="ECO:0000313" key="4">
    <source>
        <dbReference type="Proteomes" id="UP000617734"/>
    </source>
</evidence>
<keyword evidence="4" id="KW-1185">Reference proteome</keyword>
<name>A0A919GF98_9ACTN</name>
<keyword evidence="2" id="KW-0812">Transmembrane</keyword>
<evidence type="ECO:0000256" key="1">
    <source>
        <dbReference type="SAM" id="MobiDB-lite"/>
    </source>
</evidence>
<accession>A0A919GF98</accession>
<keyword evidence="2" id="KW-1133">Transmembrane helix</keyword>
<feature type="region of interest" description="Disordered" evidence="1">
    <location>
        <begin position="68"/>
        <end position="88"/>
    </location>
</feature>
<keyword evidence="2" id="KW-0472">Membrane</keyword>
<proteinExistence type="predicted"/>
<reference evidence="3" key="1">
    <citation type="journal article" date="2014" name="Int. J. Syst. Evol. Microbiol.">
        <title>Complete genome sequence of Corynebacterium casei LMG S-19264T (=DSM 44701T), isolated from a smear-ripened cheese.</title>
        <authorList>
            <consortium name="US DOE Joint Genome Institute (JGI-PGF)"/>
            <person name="Walter F."/>
            <person name="Albersmeier A."/>
            <person name="Kalinowski J."/>
            <person name="Ruckert C."/>
        </authorList>
    </citation>
    <scope>NUCLEOTIDE SEQUENCE</scope>
    <source>
        <strain evidence="3">JCM 4646</strain>
    </source>
</reference>
<reference evidence="3" key="2">
    <citation type="submission" date="2020-09" db="EMBL/GenBank/DDBJ databases">
        <authorList>
            <person name="Sun Q."/>
            <person name="Ohkuma M."/>
        </authorList>
    </citation>
    <scope>NUCLEOTIDE SEQUENCE</scope>
    <source>
        <strain evidence="3">JCM 4646</strain>
    </source>
</reference>
<organism evidence="3 4">
    <name type="scientific">Kitasatospora indigofera</name>
    <dbReference type="NCBI Taxonomy" id="67307"/>
    <lineage>
        <taxon>Bacteria</taxon>
        <taxon>Bacillati</taxon>
        <taxon>Actinomycetota</taxon>
        <taxon>Actinomycetes</taxon>
        <taxon>Kitasatosporales</taxon>
        <taxon>Streptomycetaceae</taxon>
        <taxon>Kitasatospora</taxon>
    </lineage>
</organism>
<comment type="caution">
    <text evidence="3">The sequence shown here is derived from an EMBL/GenBank/DDBJ whole genome shotgun (WGS) entry which is preliminary data.</text>
</comment>
<dbReference type="EMBL" id="BNBO01000063">
    <property type="protein sequence ID" value="GHH83256.1"/>
    <property type="molecule type" value="Genomic_DNA"/>
</dbReference>
<dbReference type="AlphaFoldDB" id="A0A919GF98"/>
<dbReference type="GeneID" id="95357251"/>
<dbReference type="RefSeq" id="WP_190214931.1">
    <property type="nucleotide sequence ID" value="NZ_BNBO01000063.1"/>
</dbReference>